<organism evidence="2 3">
    <name type="scientific">Dyadobacter arcticus</name>
    <dbReference type="NCBI Taxonomy" id="1078754"/>
    <lineage>
        <taxon>Bacteria</taxon>
        <taxon>Pseudomonadati</taxon>
        <taxon>Bacteroidota</taxon>
        <taxon>Cytophagia</taxon>
        <taxon>Cytophagales</taxon>
        <taxon>Spirosomataceae</taxon>
        <taxon>Dyadobacter</taxon>
    </lineage>
</organism>
<keyword evidence="1" id="KW-0812">Transmembrane</keyword>
<reference evidence="2 3" key="1">
    <citation type="submission" date="2020-03" db="EMBL/GenBank/DDBJ databases">
        <title>Genomic Encyclopedia of Type Strains, Phase IV (KMG-IV): sequencing the most valuable type-strain genomes for metagenomic binning, comparative biology and taxonomic classification.</title>
        <authorList>
            <person name="Goeker M."/>
        </authorList>
    </citation>
    <scope>NUCLEOTIDE SEQUENCE [LARGE SCALE GENOMIC DNA]</scope>
    <source>
        <strain evidence="2 3">DSM 102865</strain>
    </source>
</reference>
<feature type="transmembrane region" description="Helical" evidence="1">
    <location>
        <begin position="115"/>
        <end position="143"/>
    </location>
</feature>
<feature type="transmembrane region" description="Helical" evidence="1">
    <location>
        <begin position="73"/>
        <end position="91"/>
    </location>
</feature>
<proteinExistence type="predicted"/>
<name>A0ABX0UGQ9_9BACT</name>
<accession>A0ABX0UGQ9</accession>
<dbReference type="EMBL" id="JAASQJ010000001">
    <property type="protein sequence ID" value="NIJ52187.1"/>
    <property type="molecule type" value="Genomic_DNA"/>
</dbReference>
<sequence>MMELNSREIASLILIGLAFIFCVQYAGSSLFEVLKRLTAKPIIVVLLLSTLWTAGIVTLLEKVGIWNPSLLKATVIWFITTALVTPFKAVINEYSVFDRRVISTTLLDSIKLTELIILAISAYTLNVFYEVILGAALTLTVLLSETAKLQGNKSVTTFFSVIQIILGSILVINSVFGLINNFDGFWNTTTLYEFAIPIVLTFLYLPFIYSVIAYVTLEFILIRVPNHIPREILRYSKFKAIMAFGFDKTQYKRWIHNLIVNPVSTKQDVNKSIADLLKYKLEERNPTHIDARFGWSPFVAKKFMEEVHLGTGDYLNNYQDVYGATSNPMQVTNTVQSKIHYYIEGTSEVVQMIQLTLNCNYVKDKSQSLQTFADYSKRLVINSLNIGLDENIEQAIYKMRKHSISHEGKSITLTVTRYDPGKQNEIFDMRITIKTLSVNN</sequence>
<evidence type="ECO:0000313" key="2">
    <source>
        <dbReference type="EMBL" id="NIJ52187.1"/>
    </source>
</evidence>
<feature type="transmembrane region" description="Helical" evidence="1">
    <location>
        <begin position="155"/>
        <end position="179"/>
    </location>
</feature>
<evidence type="ECO:0000313" key="3">
    <source>
        <dbReference type="Proteomes" id="UP001179181"/>
    </source>
</evidence>
<protein>
    <submittedName>
        <fullName evidence="2">Uncharacterized protein</fullName>
    </submittedName>
</protein>
<feature type="transmembrane region" description="Helical" evidence="1">
    <location>
        <begin position="194"/>
        <end position="217"/>
    </location>
</feature>
<dbReference type="Proteomes" id="UP001179181">
    <property type="component" value="Unassembled WGS sequence"/>
</dbReference>
<gene>
    <name evidence="2" type="ORF">FHS68_001343</name>
</gene>
<dbReference type="RefSeq" id="WP_167268327.1">
    <property type="nucleotide sequence ID" value="NZ_JAASQJ010000001.1"/>
</dbReference>
<keyword evidence="3" id="KW-1185">Reference proteome</keyword>
<keyword evidence="1" id="KW-1133">Transmembrane helix</keyword>
<feature type="transmembrane region" description="Helical" evidence="1">
    <location>
        <begin position="42"/>
        <end position="61"/>
    </location>
</feature>
<evidence type="ECO:0000256" key="1">
    <source>
        <dbReference type="SAM" id="Phobius"/>
    </source>
</evidence>
<keyword evidence="1" id="KW-0472">Membrane</keyword>
<comment type="caution">
    <text evidence="2">The sequence shown here is derived from an EMBL/GenBank/DDBJ whole genome shotgun (WGS) entry which is preliminary data.</text>
</comment>